<dbReference type="PANTHER" id="PTHR40394:SF2">
    <property type="entry name" value="QUINOL:CYTOCHROME C OXIDOREDUCTASE MEMBRANE PROTEIN"/>
    <property type="match status" value="1"/>
</dbReference>
<keyword evidence="1" id="KW-0472">Membrane</keyword>
<dbReference type="STRING" id="153721.MYP_4750"/>
<feature type="transmembrane region" description="Helical" evidence="1">
    <location>
        <begin position="39"/>
        <end position="62"/>
    </location>
</feature>
<accession>A0A098LKN0</accession>
<reference evidence="2 3" key="1">
    <citation type="submission" date="2014-09" db="EMBL/GenBank/DDBJ databases">
        <title>Sporocytophaga myxococcoides PG-01 genome sequencing.</title>
        <authorList>
            <person name="Liu L."/>
            <person name="Gao P.J."/>
            <person name="Chen G.J."/>
            <person name="Wang L.S."/>
        </authorList>
    </citation>
    <scope>NUCLEOTIDE SEQUENCE [LARGE SCALE GENOMIC DNA]</scope>
    <source>
        <strain evidence="2 3">PG-01</strain>
    </source>
</reference>
<dbReference type="PANTHER" id="PTHR40394">
    <property type="entry name" value="LIPOPROTEIN-RELATED"/>
    <property type="match status" value="1"/>
</dbReference>
<evidence type="ECO:0000313" key="2">
    <source>
        <dbReference type="EMBL" id="GAL87520.1"/>
    </source>
</evidence>
<sequence length="160" mass="17502">MDAVGTLRSSGVKIQEAYTPFPVHGLDDALGYKPSNLPIAAFLFGLTGTICALLLTIGTMGYDWPMDIGGKPYIPLPHFIPVTFELTILLASLGMVATFLVISNLKPWGHDPFMFDGRSTDDKFLLVIDLDKNKMDKDALTNLFKQTGASEVNSKIVENH</sequence>
<organism evidence="2 3">
    <name type="scientific">Sporocytophaga myxococcoides</name>
    <dbReference type="NCBI Taxonomy" id="153721"/>
    <lineage>
        <taxon>Bacteria</taxon>
        <taxon>Pseudomonadati</taxon>
        <taxon>Bacteroidota</taxon>
        <taxon>Cytophagia</taxon>
        <taxon>Cytophagales</taxon>
        <taxon>Cytophagaceae</taxon>
        <taxon>Sporocytophaga</taxon>
    </lineage>
</organism>
<dbReference type="Proteomes" id="UP000030185">
    <property type="component" value="Unassembled WGS sequence"/>
</dbReference>
<evidence type="ECO:0000256" key="1">
    <source>
        <dbReference type="SAM" id="Phobius"/>
    </source>
</evidence>
<evidence type="ECO:0000313" key="3">
    <source>
        <dbReference type="Proteomes" id="UP000030185"/>
    </source>
</evidence>
<keyword evidence="1" id="KW-1133">Transmembrane helix</keyword>
<protein>
    <recommendedName>
        <fullName evidence="4">DUF3341 domain-containing protein</fullName>
    </recommendedName>
</protein>
<gene>
    <name evidence="2" type="ORF">MYP_4750</name>
</gene>
<keyword evidence="3" id="KW-1185">Reference proteome</keyword>
<proteinExistence type="predicted"/>
<name>A0A098LKN0_9BACT</name>
<keyword evidence="1" id="KW-0812">Transmembrane</keyword>
<dbReference type="Pfam" id="PF11821">
    <property type="entry name" value="ActD"/>
    <property type="match status" value="1"/>
</dbReference>
<dbReference type="AlphaFoldDB" id="A0A098LKN0"/>
<feature type="transmembrane region" description="Helical" evidence="1">
    <location>
        <begin position="82"/>
        <end position="105"/>
    </location>
</feature>
<dbReference type="EMBL" id="BBLT01000013">
    <property type="protein sequence ID" value="GAL87520.1"/>
    <property type="molecule type" value="Genomic_DNA"/>
</dbReference>
<evidence type="ECO:0008006" key="4">
    <source>
        <dbReference type="Google" id="ProtNLM"/>
    </source>
</evidence>
<dbReference type="InterPro" id="IPR021776">
    <property type="entry name" value="ActD"/>
</dbReference>
<comment type="caution">
    <text evidence="2">The sequence shown here is derived from an EMBL/GenBank/DDBJ whole genome shotgun (WGS) entry which is preliminary data.</text>
</comment>
<dbReference type="eggNOG" id="COG2010">
    <property type="taxonomic scope" value="Bacteria"/>
</dbReference>